<gene>
    <name evidence="1" type="ORF">CABS02_03188</name>
</gene>
<evidence type="ECO:0000313" key="2">
    <source>
        <dbReference type="Proteomes" id="UP001056436"/>
    </source>
</evidence>
<dbReference type="EMBL" id="SDAQ01000011">
    <property type="protein sequence ID" value="KAI3556747.1"/>
    <property type="molecule type" value="Genomic_DNA"/>
</dbReference>
<comment type="caution">
    <text evidence="1">The sequence shown here is derived from an EMBL/GenBank/DDBJ whole genome shotgun (WGS) entry which is preliminary data.</text>
</comment>
<accession>A0A9P9XM98</accession>
<dbReference type="Proteomes" id="UP001056436">
    <property type="component" value="Unassembled WGS sequence"/>
</dbReference>
<keyword evidence="2" id="KW-1185">Reference proteome</keyword>
<evidence type="ECO:0000313" key="1">
    <source>
        <dbReference type="EMBL" id="KAI3556747.1"/>
    </source>
</evidence>
<protein>
    <submittedName>
        <fullName evidence="1">Uncharacterized protein</fullName>
    </submittedName>
</protein>
<proteinExistence type="predicted"/>
<organism evidence="1 2">
    <name type="scientific">Colletotrichum abscissum</name>
    <dbReference type="NCBI Taxonomy" id="1671311"/>
    <lineage>
        <taxon>Eukaryota</taxon>
        <taxon>Fungi</taxon>
        <taxon>Dikarya</taxon>
        <taxon>Ascomycota</taxon>
        <taxon>Pezizomycotina</taxon>
        <taxon>Sordariomycetes</taxon>
        <taxon>Hypocreomycetidae</taxon>
        <taxon>Glomerellales</taxon>
        <taxon>Glomerellaceae</taxon>
        <taxon>Colletotrichum</taxon>
        <taxon>Colletotrichum acutatum species complex</taxon>
    </lineage>
</organism>
<dbReference type="AlphaFoldDB" id="A0A9P9XM98"/>
<dbReference type="OrthoDB" id="10348859at2759"/>
<reference evidence="1" key="1">
    <citation type="submission" date="2019-01" db="EMBL/GenBank/DDBJ databases">
        <title>Colletotrichum abscissum LGMF1257.</title>
        <authorList>
            <person name="Baroncelli R."/>
        </authorList>
    </citation>
    <scope>NUCLEOTIDE SEQUENCE</scope>
    <source>
        <strain evidence="1">Ca142</strain>
    </source>
</reference>
<sequence>MVSSLALRDSAFRGPEPDPPLSWDQEIVRLLSDFMPAKHLFLEGSIAKFPNEEGHGLRNHSDITFYKISPGGAQIGHLIDLRATKLSAFRYIAGDHQERIGQDWKDPLIKILGDLNSTQGECLKTLCLGLFNAPRGYSGLAVPPSMGLLQSLTHLFIDSGKSDARWKHEAIRSFALPNHYAQNLFHLRITGPRQDLENWISFMLTEGKARWKHLKIFGINDETLFEQNSQSLESVGVKLMLIDENGDIRLWTNEGDDLEEFKDDKRPSQYLSKVLN</sequence>
<name>A0A9P9XM98_9PEZI</name>